<accession>A0A0F7SSY8</accession>
<dbReference type="SUPFAM" id="SSF50729">
    <property type="entry name" value="PH domain-like"/>
    <property type="match status" value="1"/>
</dbReference>
<dbReference type="PANTHER" id="PTHR48050">
    <property type="entry name" value="STEROL 3-BETA-GLUCOSYLTRANSFERASE"/>
    <property type="match status" value="1"/>
</dbReference>
<feature type="region of interest" description="Disordered" evidence="20">
    <location>
        <begin position="1284"/>
        <end position="1311"/>
    </location>
</feature>
<feature type="compositionally biased region" description="Polar residues" evidence="20">
    <location>
        <begin position="948"/>
        <end position="961"/>
    </location>
</feature>
<comment type="catalytic activity">
    <reaction evidence="19">
        <text>a sterol + UDP-alpha-D-glucose = a sterol 3-beta-D-glucoside + UDP + H(+)</text>
        <dbReference type="Rhea" id="RHEA:22724"/>
        <dbReference type="ChEBI" id="CHEBI:15378"/>
        <dbReference type="ChEBI" id="CHEBI:15889"/>
        <dbReference type="ChEBI" id="CHEBI:37424"/>
        <dbReference type="ChEBI" id="CHEBI:58223"/>
        <dbReference type="ChEBI" id="CHEBI:58885"/>
        <dbReference type="EC" id="2.4.1.173"/>
    </reaction>
    <physiologicalReaction direction="left-to-right" evidence="19">
        <dbReference type="Rhea" id="RHEA:22725"/>
    </physiologicalReaction>
</comment>
<keyword evidence="6" id="KW-0963">Cytoplasm</keyword>
<evidence type="ECO:0000256" key="10">
    <source>
        <dbReference type="ARBA" id="ARBA00022737"/>
    </source>
</evidence>
<dbReference type="InterPro" id="IPR002213">
    <property type="entry name" value="UDP_glucos_trans"/>
</dbReference>
<organism evidence="22">
    <name type="scientific">Phaffia rhodozyma</name>
    <name type="common">Yeast</name>
    <name type="synonym">Xanthophyllomyces dendrorhous</name>
    <dbReference type="NCBI Taxonomy" id="264483"/>
    <lineage>
        <taxon>Eukaryota</taxon>
        <taxon>Fungi</taxon>
        <taxon>Dikarya</taxon>
        <taxon>Basidiomycota</taxon>
        <taxon>Agaricomycotina</taxon>
        <taxon>Tremellomycetes</taxon>
        <taxon>Cystofilobasidiales</taxon>
        <taxon>Mrakiaceae</taxon>
        <taxon>Phaffia</taxon>
    </lineage>
</organism>
<feature type="compositionally biased region" description="Polar residues" evidence="20">
    <location>
        <begin position="97"/>
        <end position="107"/>
    </location>
</feature>
<dbReference type="FunFam" id="3.40.50.2000:FF:000009">
    <property type="entry name" value="Sterol 3-beta-glucosyltransferase UGT80A2"/>
    <property type="match status" value="1"/>
</dbReference>
<dbReference type="CDD" id="cd13215">
    <property type="entry name" value="PH-GRAM1_AGT26"/>
    <property type="match status" value="1"/>
</dbReference>
<comment type="similarity">
    <text evidence="3">Belongs to the glycosyltransferase 28 family.</text>
</comment>
<dbReference type="GO" id="GO:0005737">
    <property type="term" value="C:cytoplasm"/>
    <property type="evidence" value="ECO:0007669"/>
    <property type="project" value="UniProtKB-SubCell"/>
</dbReference>
<feature type="compositionally biased region" description="Low complexity" evidence="20">
    <location>
        <begin position="688"/>
        <end position="721"/>
    </location>
</feature>
<feature type="compositionally biased region" description="Basic and acidic residues" evidence="20">
    <location>
        <begin position="7"/>
        <end position="25"/>
    </location>
</feature>
<feature type="compositionally biased region" description="Polar residues" evidence="20">
    <location>
        <begin position="1489"/>
        <end position="1509"/>
    </location>
</feature>
<feature type="region of interest" description="Disordered" evidence="20">
    <location>
        <begin position="1"/>
        <end position="107"/>
    </location>
</feature>
<evidence type="ECO:0000256" key="15">
    <source>
        <dbReference type="ARBA" id="ARBA00023166"/>
    </source>
</evidence>
<evidence type="ECO:0000256" key="8">
    <source>
        <dbReference type="ARBA" id="ARBA00022676"/>
    </source>
</evidence>
<dbReference type="InterPro" id="IPR001849">
    <property type="entry name" value="PH_domain"/>
</dbReference>
<evidence type="ECO:0000256" key="2">
    <source>
        <dbReference type="ARBA" id="ARBA00004496"/>
    </source>
</evidence>
<dbReference type="FunFam" id="2.30.29.30:FF:000303">
    <property type="entry name" value="Sterol 3-beta-glucosyltransferase"/>
    <property type="match status" value="1"/>
</dbReference>
<feature type="region of interest" description="Disordered" evidence="20">
    <location>
        <begin position="192"/>
        <end position="274"/>
    </location>
</feature>
<keyword evidence="10" id="KW-0677">Repeat</keyword>
<feature type="compositionally biased region" description="Polar residues" evidence="20">
    <location>
        <begin position="1542"/>
        <end position="1563"/>
    </location>
</feature>
<evidence type="ECO:0000313" key="22">
    <source>
        <dbReference type="EMBL" id="CED83178.1"/>
    </source>
</evidence>
<evidence type="ECO:0000256" key="9">
    <source>
        <dbReference type="ARBA" id="ARBA00022679"/>
    </source>
</evidence>
<dbReference type="SUPFAM" id="SSF53756">
    <property type="entry name" value="UDP-Glycosyltransferase/glycogen phosphorylase"/>
    <property type="match status" value="1"/>
</dbReference>
<dbReference type="Pfam" id="PF06722">
    <property type="entry name" value="EryCIII-like_C"/>
    <property type="match status" value="1"/>
</dbReference>
<feature type="region of interest" description="Disordered" evidence="20">
    <location>
        <begin position="1438"/>
        <end position="1563"/>
    </location>
</feature>
<evidence type="ECO:0000256" key="6">
    <source>
        <dbReference type="ARBA" id="ARBA00022490"/>
    </source>
</evidence>
<evidence type="ECO:0000256" key="4">
    <source>
        <dbReference type="ARBA" id="ARBA00012650"/>
    </source>
</evidence>
<dbReference type="InterPro" id="IPR004182">
    <property type="entry name" value="GRAM"/>
</dbReference>
<evidence type="ECO:0000256" key="13">
    <source>
        <dbReference type="ARBA" id="ARBA00023098"/>
    </source>
</evidence>
<feature type="region of interest" description="Disordered" evidence="20">
    <location>
        <begin position="646"/>
        <end position="721"/>
    </location>
</feature>
<evidence type="ECO:0000256" key="12">
    <source>
        <dbReference type="ARBA" id="ARBA00023011"/>
    </source>
</evidence>
<evidence type="ECO:0000256" key="1">
    <source>
        <dbReference type="ARBA" id="ARBA00004170"/>
    </source>
</evidence>
<dbReference type="EC" id="2.4.1.173" evidence="4"/>
<dbReference type="Pfam" id="PF02893">
    <property type="entry name" value="GRAM"/>
    <property type="match status" value="2"/>
</dbReference>
<dbReference type="InterPro" id="IPR004276">
    <property type="entry name" value="GlycoTrans_28_N"/>
</dbReference>
<evidence type="ECO:0000256" key="11">
    <source>
        <dbReference type="ARBA" id="ARBA00022955"/>
    </source>
</evidence>
<feature type="domain" description="PH" evidence="21">
    <location>
        <begin position="363"/>
        <end position="455"/>
    </location>
</feature>
<feature type="region of interest" description="Disordered" evidence="20">
    <location>
        <begin position="586"/>
        <end position="615"/>
    </location>
</feature>
<dbReference type="PROSITE" id="PS50003">
    <property type="entry name" value="PH_DOMAIN"/>
    <property type="match status" value="1"/>
</dbReference>
<dbReference type="InterPro" id="IPR010610">
    <property type="entry name" value="EryCIII-like_C"/>
</dbReference>
<dbReference type="PANTHER" id="PTHR48050:SF25">
    <property type="entry name" value="STEROL 3-BETA-GLUCOSYLTRANSFERASE"/>
    <property type="match status" value="1"/>
</dbReference>
<protein>
    <recommendedName>
        <fullName evidence="5">Sterol 3-beta-glucosyltransferase</fullName>
        <ecNumber evidence="4">2.4.1.173</ecNumber>
    </recommendedName>
    <alternativeName>
        <fullName evidence="17">Autophagy-related protein 26</fullName>
    </alternativeName>
</protein>
<dbReference type="InterPro" id="IPR050426">
    <property type="entry name" value="Glycosyltransferase_28"/>
</dbReference>
<proteinExistence type="inferred from homology"/>
<feature type="compositionally biased region" description="Acidic residues" evidence="20">
    <location>
        <begin position="44"/>
        <end position="59"/>
    </location>
</feature>
<dbReference type="CDD" id="cd13216">
    <property type="entry name" value="PH-GRAM2_AGT26"/>
    <property type="match status" value="1"/>
</dbReference>
<keyword evidence="9 22" id="KW-0808">Transferase</keyword>
<dbReference type="FunFam" id="3.40.50.2000:FF:000029">
    <property type="entry name" value="Sterol 3-beta-glucosyltransferase"/>
    <property type="match status" value="1"/>
</dbReference>
<dbReference type="Gene3D" id="3.40.50.2000">
    <property type="entry name" value="Glycogen Phosphorylase B"/>
    <property type="match status" value="2"/>
</dbReference>
<name>A0A0F7SSY8_PHARH</name>
<keyword evidence="14" id="KW-0472">Membrane</keyword>
<evidence type="ECO:0000256" key="20">
    <source>
        <dbReference type="SAM" id="MobiDB-lite"/>
    </source>
</evidence>
<dbReference type="InterPro" id="IPR048065">
    <property type="entry name" value="ATG26_PH_GRAM2"/>
</dbReference>
<dbReference type="SMART" id="SM00568">
    <property type="entry name" value="GRAM"/>
    <property type="match status" value="2"/>
</dbReference>
<dbReference type="GO" id="GO:0016126">
    <property type="term" value="P:sterol biosynthetic process"/>
    <property type="evidence" value="ECO:0007669"/>
    <property type="project" value="UniProtKB-KW"/>
</dbReference>
<dbReference type="GO" id="GO:0016020">
    <property type="term" value="C:membrane"/>
    <property type="evidence" value="ECO:0007669"/>
    <property type="project" value="UniProtKB-SubCell"/>
</dbReference>
<feature type="region of interest" description="Disordered" evidence="20">
    <location>
        <begin position="942"/>
        <end position="961"/>
    </location>
</feature>
<keyword evidence="7" id="KW-0444">Lipid biosynthesis</keyword>
<keyword evidence="12" id="KW-0756">Sterol biosynthesis</keyword>
<evidence type="ECO:0000256" key="16">
    <source>
        <dbReference type="ARBA" id="ARBA00023221"/>
    </source>
</evidence>
<keyword evidence="11" id="KW-0752">Steroid biosynthesis</keyword>
<evidence type="ECO:0000259" key="21">
    <source>
        <dbReference type="PROSITE" id="PS50003"/>
    </source>
</evidence>
<evidence type="ECO:0000256" key="14">
    <source>
        <dbReference type="ARBA" id="ARBA00023136"/>
    </source>
</evidence>
<keyword evidence="15" id="KW-1207">Sterol metabolism</keyword>
<comment type="catalytic activity">
    <reaction evidence="18">
        <text>ergosterol + UDP-alpha-D-glucose = ergosteryl 3-beta-D-glucoside + UDP + H(+)</text>
        <dbReference type="Rhea" id="RHEA:61836"/>
        <dbReference type="ChEBI" id="CHEBI:15378"/>
        <dbReference type="ChEBI" id="CHEBI:16933"/>
        <dbReference type="ChEBI" id="CHEBI:52973"/>
        <dbReference type="ChEBI" id="CHEBI:58223"/>
        <dbReference type="ChEBI" id="CHEBI:58885"/>
    </reaction>
    <physiologicalReaction direction="left-to-right" evidence="18">
        <dbReference type="Rhea" id="RHEA:61837"/>
    </physiologicalReaction>
</comment>
<evidence type="ECO:0000256" key="7">
    <source>
        <dbReference type="ARBA" id="ARBA00022516"/>
    </source>
</evidence>
<dbReference type="Pfam" id="PF03033">
    <property type="entry name" value="Glyco_transf_28"/>
    <property type="match status" value="1"/>
</dbReference>
<feature type="compositionally biased region" description="Low complexity" evidence="20">
    <location>
        <begin position="1444"/>
        <end position="1463"/>
    </location>
</feature>
<evidence type="ECO:0000256" key="18">
    <source>
        <dbReference type="ARBA" id="ARBA00047886"/>
    </source>
</evidence>
<dbReference type="GO" id="GO:0016906">
    <property type="term" value="F:sterol 3-beta-glucosyltransferase activity"/>
    <property type="evidence" value="ECO:0007669"/>
    <property type="project" value="UniProtKB-EC"/>
</dbReference>
<feature type="compositionally biased region" description="Basic and acidic residues" evidence="20">
    <location>
        <begin position="200"/>
        <end position="221"/>
    </location>
</feature>
<sequence>MSQSESDAGRLHRPNDLEGMHRDFGSVRAGTQSLVQAMSAVPWDDADDSDSSGSDDEGETVSVEERRTGSATYAPQSDPAFGSGQAVHEKTNPMRPTHSSRMSSSIHTIHRPVAYSRAISESRTPMLERNKPSFSGHTDASGFKKDHTLPSFHHTDPYLSHTVNPGQHSNQNLDKVLFSHRENGVEKFQADNPTADEQDYEHQTSDKSILHGTREGENVEKEEADGDRAEEELVKGDSIQDESHEQEARSLMSRRHPDKNANTDEHSSIGRRKRKQKLAEKLRDVFNLPDVEPVLGELPCWLLRSILLQGYMYLTTGHLCFYAALPNNAEVSAPNPDLFTSSRAPSTSYASNVIFLVNHIQHKVIKSGPLIKKSRKSLRANKYWFVLKNGVLSWYTSSADPYFPQGNVDLQYAVECEPFGEKALKLSTNRKTLQFSSETVAGRDEWVKALQKVIFRTQHEGENVKIAIPLQAIVDVDKSSNMDFAETIEVKVAEGDVTLAVDSYFFAYFSDLEGSLRKIREVVSSYHSPDARVDLRGTIDSNREHVFDSISEAAQKKRSISQNYPDPTEKSPSTLSSIKSALLHPFGSDKSKNNDAEPLTSGISPRPSSTGSDLLLSTSPLSSVISSRSSSSVGVGITRVGSKDEHVLSEPFTGTPGMIDRSVTPTPADSHRYPPIPVQSDLKQTPTSSSVSSSWSASNLLNRSSTKSSSTTVSSTKTKTSSNPIVSLFGAVKTSRFKPFSTSARQEDLTTGHEAQGLYETVSPKVEIEGDMTGRASEDSSNEDTADYSLMEKSETADQQAEDVSKAFHEYFALDKNEVLIEHLPGFLFRVVPVSGQVYISSYHFCFRSTQMLSKTRMIIPLQDIISIQPQKAFRFSHQGLAIIIKGHEELFLEFSSTKKRDLCKRLLDKQIEEVKTGRVPKPAHEGPSAAMKREAKVLSDLDAKDMNSPTDSNSASTSLETTDNLPPVMFTSASSTFLNFKPKKSLHITCLTIGSRGDVQPYIALCKGLKAEGHRVRIASHGEYKDWIEGHGIEFGYVGGDPAELMRICVENGMFSVSFIKEGLENFRDWIDDLLQTSWKACQNTDLLIESPSAMGGIHIAEGLGIPYYRAFTMPWTRTRAYPHAFAVPDHHRGGSYNFMTYTMFDQVFWRAISGQVNRWRKKTIGISSTTLEKLEPHKAPFLYNFSPTVVPPPLDWYEWIRVTGYWFLDDPEDSSEKKWSPPDGLLEFIDKAHEDGKRVVYIGFGSIVVSDPDAMTKCVIEAVLDSDVRCILSKGWSDRLSAKEDDTQKSEKQKEKEKKEKEEKAKKEAASYPPEIFSLSSVPHDWLFPRIDAACHHGGAGTTGASLRAGIPTIIKPFFGDQYFWADRVEVLGVGSSVRKLNKEHFTAALKTATQSEKQIEKARELGKEIRAESGVANAIQAIYRDLEYARSLIKGPTRQTPPDASSSSSPESSPSNSPRSGPHELPSVSLDDTPDDSDNEVVFRPASSTTSAGNSAKTSSKMTSGTGFAPADAHVSGSSTGEENSDDSWDMVHNDGSHSRSNTTRLAMQSEGNESGRTTLNSLGLGAVVNMFNK</sequence>
<dbReference type="GO" id="GO:0005975">
    <property type="term" value="P:carbohydrate metabolic process"/>
    <property type="evidence" value="ECO:0007669"/>
    <property type="project" value="InterPro"/>
</dbReference>
<dbReference type="FunFam" id="2.30.29.30:FF:000391">
    <property type="entry name" value="Sterol 3-beta-glucosyltransferase"/>
    <property type="match status" value="1"/>
</dbReference>
<dbReference type="CDD" id="cd03784">
    <property type="entry name" value="GT1_Gtf-like"/>
    <property type="match status" value="1"/>
</dbReference>
<evidence type="ECO:0000256" key="19">
    <source>
        <dbReference type="ARBA" id="ARBA00049453"/>
    </source>
</evidence>
<keyword evidence="13" id="KW-0443">Lipid metabolism</keyword>
<dbReference type="Pfam" id="PF00169">
    <property type="entry name" value="PH"/>
    <property type="match status" value="1"/>
</dbReference>
<dbReference type="EMBL" id="LN483142">
    <property type="protein sequence ID" value="CED83178.1"/>
    <property type="molecule type" value="Genomic_DNA"/>
</dbReference>
<evidence type="ECO:0000256" key="5">
    <source>
        <dbReference type="ARBA" id="ARBA00017894"/>
    </source>
</evidence>
<dbReference type="Gene3D" id="2.30.29.30">
    <property type="entry name" value="Pleckstrin-homology domain (PH domain)/Phosphotyrosine-binding domain (PTB)"/>
    <property type="match status" value="2"/>
</dbReference>
<keyword evidence="16" id="KW-0753">Steroid metabolism</keyword>
<reference evidence="22" key="1">
    <citation type="submission" date="2014-08" db="EMBL/GenBank/DDBJ databases">
        <authorList>
            <person name="Sharma Rahul"/>
            <person name="Thines Marco"/>
        </authorList>
    </citation>
    <scope>NUCLEOTIDE SEQUENCE</scope>
</reference>
<dbReference type="InterPro" id="IPR048066">
    <property type="entry name" value="ATG26_PH_GRAM1"/>
</dbReference>
<keyword evidence="8" id="KW-0328">Glycosyltransferase</keyword>
<dbReference type="SMART" id="SM00233">
    <property type="entry name" value="PH"/>
    <property type="match status" value="1"/>
</dbReference>
<evidence type="ECO:0000256" key="17">
    <source>
        <dbReference type="ARBA" id="ARBA00029843"/>
    </source>
</evidence>
<comment type="subcellular location">
    <subcellularLocation>
        <location evidence="2">Cytoplasm</location>
    </subcellularLocation>
    <subcellularLocation>
        <location evidence="1">Membrane</location>
        <topology evidence="1">Peripheral membrane protein</topology>
    </subcellularLocation>
</comment>
<dbReference type="InterPro" id="IPR011993">
    <property type="entry name" value="PH-like_dom_sf"/>
</dbReference>
<feature type="compositionally biased region" description="Basic and acidic residues" evidence="20">
    <location>
        <begin position="258"/>
        <end position="268"/>
    </location>
</feature>
<evidence type="ECO:0000256" key="3">
    <source>
        <dbReference type="ARBA" id="ARBA00006962"/>
    </source>
</evidence>